<gene>
    <name evidence="6" type="ORF">YH63_007165</name>
</gene>
<dbReference type="PANTHER" id="PTHR30349:SF64">
    <property type="entry name" value="PROPHAGE INTEGRASE INTD-RELATED"/>
    <property type="match status" value="1"/>
</dbReference>
<dbReference type="SUPFAM" id="SSF56349">
    <property type="entry name" value="DNA breaking-rejoining enzymes"/>
    <property type="match status" value="1"/>
</dbReference>
<feature type="domain" description="Tyr recombinase" evidence="5">
    <location>
        <begin position="201"/>
        <end position="409"/>
    </location>
</feature>
<comment type="similarity">
    <text evidence="1">Belongs to the 'phage' integrase family.</text>
</comment>
<dbReference type="Gene3D" id="1.10.150.130">
    <property type="match status" value="1"/>
</dbReference>
<dbReference type="InterPro" id="IPR010998">
    <property type="entry name" value="Integrase_recombinase_N"/>
</dbReference>
<accession>A0A4U6BR82</accession>
<name>A0A4U6BR82_9BRAD</name>
<keyword evidence="3" id="KW-0238">DNA-binding</keyword>
<evidence type="ECO:0000256" key="1">
    <source>
        <dbReference type="ARBA" id="ARBA00008857"/>
    </source>
</evidence>
<dbReference type="GO" id="GO:0006310">
    <property type="term" value="P:DNA recombination"/>
    <property type="evidence" value="ECO:0007669"/>
    <property type="project" value="UniProtKB-KW"/>
</dbReference>
<comment type="caution">
    <text evidence="6">The sequence shown here is derived from an EMBL/GenBank/DDBJ whole genome shotgun (WGS) entry which is preliminary data.</text>
</comment>
<dbReference type="InterPro" id="IPR013762">
    <property type="entry name" value="Integrase-like_cat_sf"/>
</dbReference>
<dbReference type="Proteomes" id="UP000034832">
    <property type="component" value="Unassembled WGS sequence"/>
</dbReference>
<dbReference type="RefSeq" id="WP_083992614.1">
    <property type="nucleotide sequence ID" value="NZ_LBIA02000001.1"/>
</dbReference>
<dbReference type="EMBL" id="LBIA02000001">
    <property type="protein sequence ID" value="TKT71204.1"/>
    <property type="molecule type" value="Genomic_DNA"/>
</dbReference>
<dbReference type="PROSITE" id="PS51898">
    <property type="entry name" value="TYR_RECOMBINASE"/>
    <property type="match status" value="1"/>
</dbReference>
<dbReference type="PANTHER" id="PTHR30349">
    <property type="entry name" value="PHAGE INTEGRASE-RELATED"/>
    <property type="match status" value="1"/>
</dbReference>
<dbReference type="Pfam" id="PF00589">
    <property type="entry name" value="Phage_integrase"/>
    <property type="match status" value="1"/>
</dbReference>
<dbReference type="AlphaFoldDB" id="A0A4U6BR82"/>
<organism evidence="6 7">
    <name type="scientific">Afipia massiliensis</name>
    <dbReference type="NCBI Taxonomy" id="211460"/>
    <lineage>
        <taxon>Bacteria</taxon>
        <taxon>Pseudomonadati</taxon>
        <taxon>Pseudomonadota</taxon>
        <taxon>Alphaproteobacteria</taxon>
        <taxon>Hyphomicrobiales</taxon>
        <taxon>Nitrobacteraceae</taxon>
        <taxon>Afipia</taxon>
    </lineage>
</organism>
<dbReference type="InterPro" id="IPR050090">
    <property type="entry name" value="Tyrosine_recombinase_XerCD"/>
</dbReference>
<evidence type="ECO:0000313" key="7">
    <source>
        <dbReference type="Proteomes" id="UP000034832"/>
    </source>
</evidence>
<evidence type="ECO:0000259" key="5">
    <source>
        <dbReference type="PROSITE" id="PS51898"/>
    </source>
</evidence>
<keyword evidence="2" id="KW-0229">DNA integration</keyword>
<protein>
    <submittedName>
        <fullName evidence="6">Site-specific integrase</fullName>
    </submittedName>
</protein>
<dbReference type="GO" id="GO:0015074">
    <property type="term" value="P:DNA integration"/>
    <property type="evidence" value="ECO:0007669"/>
    <property type="project" value="UniProtKB-KW"/>
</dbReference>
<evidence type="ECO:0000256" key="4">
    <source>
        <dbReference type="ARBA" id="ARBA00023172"/>
    </source>
</evidence>
<evidence type="ECO:0000313" key="6">
    <source>
        <dbReference type="EMBL" id="TKT71204.1"/>
    </source>
</evidence>
<evidence type="ECO:0000256" key="2">
    <source>
        <dbReference type="ARBA" id="ARBA00022908"/>
    </source>
</evidence>
<keyword evidence="4" id="KW-0233">DNA recombination</keyword>
<keyword evidence="7" id="KW-1185">Reference proteome</keyword>
<reference evidence="6" key="1">
    <citation type="submission" date="2019-04" db="EMBL/GenBank/DDBJ databases">
        <title>Whole genome sequencing of cave bacteria.</title>
        <authorList>
            <person name="Gan H.M."/>
            <person name="Barton H."/>
            <person name="Savka M.A."/>
        </authorList>
    </citation>
    <scope>NUCLEOTIDE SEQUENCE [LARGE SCALE GENOMIC DNA]</scope>
    <source>
        <strain evidence="6">LC387</strain>
    </source>
</reference>
<dbReference type="InterPro" id="IPR011010">
    <property type="entry name" value="DNA_brk_join_enz"/>
</dbReference>
<dbReference type="CDD" id="cd01189">
    <property type="entry name" value="INT_ICEBs1_C_like"/>
    <property type="match status" value="1"/>
</dbReference>
<dbReference type="GO" id="GO:0003677">
    <property type="term" value="F:DNA binding"/>
    <property type="evidence" value="ECO:0007669"/>
    <property type="project" value="UniProtKB-KW"/>
</dbReference>
<proteinExistence type="inferred from homology"/>
<evidence type="ECO:0000256" key="3">
    <source>
        <dbReference type="ARBA" id="ARBA00023125"/>
    </source>
</evidence>
<sequence length="409" mass="45974">MSNSVSITRRNRKRVLRSGQVVSQTRYVVNYREPRTGKRKQLFFARQKDAQEECSKLTTQLRGGDYVGRRQSNTVAEVMDRWLADREQHIKPQTLRGYRETIKNIVGPLIVGTSKDRAEFTRSKMPATRARTQELLGSVKAQELTTADIRSWHKIISAEVGPYTANRAKMFLNAALALNAEDTNTRPPAMPSNLGRSKSKVKKAILTTEQIATLISMARQDRERGIYVAFPFLAGTRPSEQLGLLWEDVDFDANVIRICRMQERDGTLTDMTKTEAGTREIPICELLRTMLIEWRVACPRKDGKLHRVFPGLGSRQAWPLPRKDGGGPLVYHNFNHRFWTPSLKRYGLPHVTPHSARHSFISTLQAQGVEVGLVAKIAGHASAAVTLGHYTQAVRGGETAISALEKAYT</sequence>
<dbReference type="InterPro" id="IPR002104">
    <property type="entry name" value="Integrase_catalytic"/>
</dbReference>
<dbReference type="OrthoDB" id="9785687at2"/>
<dbReference type="STRING" id="211460.YH63_11775"/>
<dbReference type="Gene3D" id="1.10.443.10">
    <property type="entry name" value="Intergrase catalytic core"/>
    <property type="match status" value="1"/>
</dbReference>